<keyword evidence="3" id="KW-1185">Reference proteome</keyword>
<evidence type="ECO:0000256" key="1">
    <source>
        <dbReference type="SAM" id="SignalP"/>
    </source>
</evidence>
<evidence type="ECO:0000313" key="2">
    <source>
        <dbReference type="EMBL" id="KAL1492109.1"/>
    </source>
</evidence>
<reference evidence="2 3" key="1">
    <citation type="submission" date="2024-05" db="EMBL/GenBank/DDBJ databases">
        <title>Genetic variation in Jamaican populations of the coffee berry borer (Hypothenemus hampei).</title>
        <authorList>
            <person name="Errbii M."/>
            <person name="Myrie A."/>
        </authorList>
    </citation>
    <scope>NUCLEOTIDE SEQUENCE [LARGE SCALE GENOMIC DNA]</scope>
    <source>
        <strain evidence="2">JA-Hopewell-2020-01-JO</strain>
        <tissue evidence="2">Whole body</tissue>
    </source>
</reference>
<sequence>MAFRVVFVIFIAACWGADAKALKYDLIGPHSMEKFEKELLYRSLKIPQTSNIQGIDSPEDDPIELADRNAELSSALMQLYNLNKDGKRNPNFNNVMRLIEALESHVKSKK</sequence>
<dbReference type="AlphaFoldDB" id="A0ABD1EEJ2"/>
<feature type="chain" id="PRO_5044870190" evidence="1">
    <location>
        <begin position="20"/>
        <end position="110"/>
    </location>
</feature>
<comment type="caution">
    <text evidence="2">The sequence shown here is derived from an EMBL/GenBank/DDBJ whole genome shotgun (WGS) entry which is preliminary data.</text>
</comment>
<dbReference type="Proteomes" id="UP001566132">
    <property type="component" value="Unassembled WGS sequence"/>
</dbReference>
<proteinExistence type="predicted"/>
<organism evidence="2 3">
    <name type="scientific">Hypothenemus hampei</name>
    <name type="common">Coffee berry borer</name>
    <dbReference type="NCBI Taxonomy" id="57062"/>
    <lineage>
        <taxon>Eukaryota</taxon>
        <taxon>Metazoa</taxon>
        <taxon>Ecdysozoa</taxon>
        <taxon>Arthropoda</taxon>
        <taxon>Hexapoda</taxon>
        <taxon>Insecta</taxon>
        <taxon>Pterygota</taxon>
        <taxon>Neoptera</taxon>
        <taxon>Endopterygota</taxon>
        <taxon>Coleoptera</taxon>
        <taxon>Polyphaga</taxon>
        <taxon>Cucujiformia</taxon>
        <taxon>Curculionidae</taxon>
        <taxon>Scolytinae</taxon>
        <taxon>Hypothenemus</taxon>
    </lineage>
</organism>
<dbReference type="EMBL" id="JBDJPC010000009">
    <property type="protein sequence ID" value="KAL1492109.1"/>
    <property type="molecule type" value="Genomic_DNA"/>
</dbReference>
<name>A0ABD1EEJ2_HYPHA</name>
<evidence type="ECO:0000313" key="3">
    <source>
        <dbReference type="Proteomes" id="UP001566132"/>
    </source>
</evidence>
<protein>
    <submittedName>
        <fullName evidence="2">Uncharacterized protein</fullName>
    </submittedName>
</protein>
<keyword evidence="1" id="KW-0732">Signal</keyword>
<gene>
    <name evidence="2" type="ORF">ABEB36_012600</name>
</gene>
<accession>A0ABD1EEJ2</accession>
<feature type="signal peptide" evidence="1">
    <location>
        <begin position="1"/>
        <end position="19"/>
    </location>
</feature>